<proteinExistence type="predicted"/>
<dbReference type="CDD" id="cd00086">
    <property type="entry name" value="homeodomain"/>
    <property type="match status" value="1"/>
</dbReference>
<dbReference type="STRING" id="10195.A0A3M7S3D8"/>
<dbReference type="SUPFAM" id="SSF46689">
    <property type="entry name" value="Homeodomain-like"/>
    <property type="match status" value="1"/>
</dbReference>
<evidence type="ECO:0000259" key="7">
    <source>
        <dbReference type="PROSITE" id="PS50071"/>
    </source>
</evidence>
<feature type="DNA-binding region" description="Homeobox" evidence="4">
    <location>
        <begin position="154"/>
        <end position="213"/>
    </location>
</feature>
<feature type="domain" description="Homeobox" evidence="7">
    <location>
        <begin position="152"/>
        <end position="212"/>
    </location>
</feature>
<dbReference type="Proteomes" id="UP000276133">
    <property type="component" value="Unassembled WGS sequence"/>
</dbReference>
<evidence type="ECO:0000256" key="5">
    <source>
        <dbReference type="RuleBase" id="RU000682"/>
    </source>
</evidence>
<evidence type="ECO:0000313" key="8">
    <source>
        <dbReference type="EMBL" id="RNA30336.1"/>
    </source>
</evidence>
<dbReference type="GO" id="GO:0005634">
    <property type="term" value="C:nucleus"/>
    <property type="evidence" value="ECO:0007669"/>
    <property type="project" value="UniProtKB-SubCell"/>
</dbReference>
<keyword evidence="3 4" id="KW-0539">Nucleus</keyword>
<feature type="non-terminal residue" evidence="8">
    <location>
        <position position="329"/>
    </location>
</feature>
<reference evidence="8 9" key="1">
    <citation type="journal article" date="2018" name="Sci. Rep.">
        <title>Genomic signatures of local adaptation to the degree of environmental predictability in rotifers.</title>
        <authorList>
            <person name="Franch-Gras L."/>
            <person name="Hahn C."/>
            <person name="Garcia-Roger E.M."/>
            <person name="Carmona M.J."/>
            <person name="Serra M."/>
            <person name="Gomez A."/>
        </authorList>
    </citation>
    <scope>NUCLEOTIDE SEQUENCE [LARGE SCALE GENOMIC DNA]</scope>
    <source>
        <strain evidence="8">HYR1</strain>
    </source>
</reference>
<keyword evidence="2 4" id="KW-0371">Homeobox</keyword>
<sequence length="329" mass="38322">MNTDNQRYFYQYENVVYNISYLDYSRQSLTPPQSIGNSSTYSTSPEQSYTSSDTTCYYPSPHTSYSSYYPLYSDYSYSNPAYSYYNNYSEPCNYSQSHYNFNCESTNSNLQYNQTSESVDSNHKNCKSDSRQLIESKILNEKLTGGINDDNSKKRRIRTQNTVEQKKYLLTIFRDTIYPSKEQLEMTAQKLSVSMQTVQTWFKNTRSKQKKLNFYRGYLIDEPNTSSDSGSIVDSVFYGIITSAKLGKIFIEPSKRYNHSLGAHSIIYNEKDVNFDRTKLKQFKHSVQKAKFSEPDDDCQNGCASEKRSVKEWMNDEQQALFKQSVKDE</sequence>
<organism evidence="8 9">
    <name type="scientific">Brachionus plicatilis</name>
    <name type="common">Marine rotifer</name>
    <name type="synonym">Brachionus muelleri</name>
    <dbReference type="NCBI Taxonomy" id="10195"/>
    <lineage>
        <taxon>Eukaryota</taxon>
        <taxon>Metazoa</taxon>
        <taxon>Spiralia</taxon>
        <taxon>Gnathifera</taxon>
        <taxon>Rotifera</taxon>
        <taxon>Eurotatoria</taxon>
        <taxon>Monogononta</taxon>
        <taxon>Pseudotrocha</taxon>
        <taxon>Ploima</taxon>
        <taxon>Brachionidae</taxon>
        <taxon>Brachionus</taxon>
    </lineage>
</organism>
<evidence type="ECO:0000256" key="1">
    <source>
        <dbReference type="ARBA" id="ARBA00023125"/>
    </source>
</evidence>
<dbReference type="PANTHER" id="PTHR24327:SF41">
    <property type="entry name" value="BRAIN-SPECIFIC HOMEOBOX PROTEIN"/>
    <property type="match status" value="1"/>
</dbReference>
<evidence type="ECO:0000256" key="3">
    <source>
        <dbReference type="ARBA" id="ARBA00023242"/>
    </source>
</evidence>
<protein>
    <submittedName>
        <fullName evidence="8">Intestine-specific homeobox</fullName>
    </submittedName>
</protein>
<dbReference type="InterPro" id="IPR009057">
    <property type="entry name" value="Homeodomain-like_sf"/>
</dbReference>
<dbReference type="GO" id="GO:0000978">
    <property type="term" value="F:RNA polymerase II cis-regulatory region sequence-specific DNA binding"/>
    <property type="evidence" value="ECO:0007669"/>
    <property type="project" value="TreeGrafter"/>
</dbReference>
<dbReference type="Pfam" id="PF00046">
    <property type="entry name" value="Homeodomain"/>
    <property type="match status" value="1"/>
</dbReference>
<dbReference type="EMBL" id="REGN01002099">
    <property type="protein sequence ID" value="RNA30336.1"/>
    <property type="molecule type" value="Genomic_DNA"/>
</dbReference>
<gene>
    <name evidence="8" type="ORF">BpHYR1_026212</name>
</gene>
<evidence type="ECO:0000256" key="2">
    <source>
        <dbReference type="ARBA" id="ARBA00023155"/>
    </source>
</evidence>
<keyword evidence="9" id="KW-1185">Reference proteome</keyword>
<comment type="subcellular location">
    <subcellularLocation>
        <location evidence="4 5">Nucleus</location>
    </subcellularLocation>
</comment>
<name>A0A3M7S3D8_BRAPC</name>
<dbReference type="Gene3D" id="1.10.10.60">
    <property type="entry name" value="Homeodomain-like"/>
    <property type="match status" value="1"/>
</dbReference>
<keyword evidence="1 4" id="KW-0238">DNA-binding</keyword>
<evidence type="ECO:0000256" key="4">
    <source>
        <dbReference type="PROSITE-ProRule" id="PRU00108"/>
    </source>
</evidence>
<evidence type="ECO:0000313" key="9">
    <source>
        <dbReference type="Proteomes" id="UP000276133"/>
    </source>
</evidence>
<dbReference type="InterPro" id="IPR001356">
    <property type="entry name" value="HD"/>
</dbReference>
<dbReference type="SMART" id="SM00389">
    <property type="entry name" value="HOX"/>
    <property type="match status" value="1"/>
</dbReference>
<comment type="caution">
    <text evidence="8">The sequence shown here is derived from an EMBL/GenBank/DDBJ whole genome shotgun (WGS) entry which is preliminary data.</text>
</comment>
<dbReference type="GO" id="GO:0000981">
    <property type="term" value="F:DNA-binding transcription factor activity, RNA polymerase II-specific"/>
    <property type="evidence" value="ECO:0007669"/>
    <property type="project" value="TreeGrafter"/>
</dbReference>
<dbReference type="AlphaFoldDB" id="A0A3M7S3D8"/>
<evidence type="ECO:0000256" key="6">
    <source>
        <dbReference type="SAM" id="MobiDB-lite"/>
    </source>
</evidence>
<accession>A0A3M7S3D8</accession>
<dbReference type="PROSITE" id="PS50071">
    <property type="entry name" value="HOMEOBOX_2"/>
    <property type="match status" value="1"/>
</dbReference>
<dbReference type="OrthoDB" id="2149267at2759"/>
<feature type="region of interest" description="Disordered" evidence="6">
    <location>
        <begin position="32"/>
        <end position="55"/>
    </location>
</feature>
<dbReference type="PANTHER" id="PTHR24327">
    <property type="entry name" value="HOMEOBOX PROTEIN"/>
    <property type="match status" value="1"/>
</dbReference>
<dbReference type="InterPro" id="IPR050460">
    <property type="entry name" value="Distal-less_Homeobox_TF"/>
</dbReference>